<evidence type="ECO:0000259" key="8">
    <source>
        <dbReference type="Pfam" id="PF23377"/>
    </source>
</evidence>
<proteinExistence type="predicted"/>
<keyword evidence="5" id="KW-0969">Cilium</keyword>
<name>A0A9K3GJR4_9EUKA</name>
<evidence type="ECO:0000256" key="1">
    <source>
        <dbReference type="ARBA" id="ARBA00004138"/>
    </source>
</evidence>
<dbReference type="AlphaFoldDB" id="A0A9K3GJR4"/>
<accession>A0A9K3GJR4</accession>
<dbReference type="SMART" id="SM00320">
    <property type="entry name" value="WD40"/>
    <property type="match status" value="5"/>
</dbReference>
<dbReference type="GO" id="GO:0030991">
    <property type="term" value="C:intraciliary transport particle A"/>
    <property type="evidence" value="ECO:0007669"/>
    <property type="project" value="TreeGrafter"/>
</dbReference>
<feature type="domain" description="IFT122 first beta-propeller" evidence="9">
    <location>
        <begin position="15"/>
        <end position="172"/>
    </location>
</feature>
<dbReference type="Pfam" id="PF23381">
    <property type="entry name" value="Beta-prop_IFT122_1st"/>
    <property type="match status" value="1"/>
</dbReference>
<sequence>MRGAHMWSYGPIPTAITAVAYSFDGSKVYIGAGDKIVMVNASTGQYDRAIVTPHGQITSIAFSRDGTRFATGGTDNYVIVWTSKGKPLFKYPHGSSIQKLAFAPDSGNLLSVAVDDFGYYQSTSDSQTVSKTRLPSKGTTCAFSNYSDLFAVACADGEILVRDGDGDKVRTYKGEGPAAALVFMMPPGSASGVGSPTSTPYTSQPLSRSMSHSMSQAGLAKGSDTTSELLIAANVGMSMALYEPHLGDGALSIERDTLVSIPLQMQVYDRYLLVTGVDGRVHLYTHRGHHLITVCNVTGHQAAMEASLAEQGAEGVEAAKSMKERENYLYGLDVCPTRPEFVISSSSGAVVCFSGEFKVVHALYETYYAQRTSLTAVRVRNMATGHRLTIDTELTEYISKVAVYKGLVAVLSGRKVKVFSLTERGSRNSPPALADPLGATALKGKRPPPIDTTDHALVHRLVAELDAASLGSDCNLICLTAEHLVVCSGSQVRCIPTVISKTA</sequence>
<dbReference type="InterPro" id="IPR036322">
    <property type="entry name" value="WD40_repeat_dom_sf"/>
</dbReference>
<keyword evidence="11" id="KW-1185">Reference proteome</keyword>
<dbReference type="InterPro" id="IPR056153">
    <property type="entry name" value="Beta-prop_IFT122_1st"/>
</dbReference>
<dbReference type="GO" id="GO:0035721">
    <property type="term" value="P:intraciliary retrograde transport"/>
    <property type="evidence" value="ECO:0007669"/>
    <property type="project" value="TreeGrafter"/>
</dbReference>
<dbReference type="GO" id="GO:0061512">
    <property type="term" value="P:protein localization to cilium"/>
    <property type="evidence" value="ECO:0007669"/>
    <property type="project" value="TreeGrafter"/>
</dbReference>
<evidence type="ECO:0000256" key="4">
    <source>
        <dbReference type="ARBA" id="ARBA00022737"/>
    </source>
</evidence>
<keyword evidence="4" id="KW-0677">Repeat</keyword>
<evidence type="ECO:0000256" key="6">
    <source>
        <dbReference type="ARBA" id="ARBA00023273"/>
    </source>
</evidence>
<dbReference type="Gene3D" id="2.130.10.10">
    <property type="entry name" value="YVTN repeat-like/Quinoprotein amine dehydrogenase"/>
    <property type="match status" value="1"/>
</dbReference>
<evidence type="ECO:0000256" key="5">
    <source>
        <dbReference type="ARBA" id="ARBA00023069"/>
    </source>
</evidence>
<dbReference type="PROSITE" id="PS50082">
    <property type="entry name" value="WD_REPEATS_2"/>
    <property type="match status" value="1"/>
</dbReference>
<keyword evidence="3 7" id="KW-0853">WD repeat</keyword>
<dbReference type="PANTHER" id="PTHR12764">
    <property type="entry name" value="WD REPEAT DOMAIN-RELATED"/>
    <property type="match status" value="1"/>
</dbReference>
<dbReference type="Pfam" id="PF23377">
    <property type="entry name" value="Beta-prop_IFT122_2nd"/>
    <property type="match status" value="1"/>
</dbReference>
<feature type="repeat" description="WD" evidence="7">
    <location>
        <begin position="50"/>
        <end position="81"/>
    </location>
</feature>
<gene>
    <name evidence="10" type="ORF">KIPB_007155</name>
</gene>
<protein>
    <recommendedName>
        <fullName evidence="2">Intraflagellar transport protein 122 homolog</fullName>
    </recommendedName>
</protein>
<evidence type="ECO:0000256" key="3">
    <source>
        <dbReference type="ARBA" id="ARBA00022574"/>
    </source>
</evidence>
<dbReference type="PANTHER" id="PTHR12764:SF4">
    <property type="entry name" value="INTRAFLAGELLAR TRANSPORT PROTEIN 122 HOMOLOG"/>
    <property type="match status" value="1"/>
</dbReference>
<dbReference type="InterPro" id="IPR039857">
    <property type="entry name" value="Ift122/121"/>
</dbReference>
<organism evidence="10 11">
    <name type="scientific">Kipferlia bialata</name>
    <dbReference type="NCBI Taxonomy" id="797122"/>
    <lineage>
        <taxon>Eukaryota</taxon>
        <taxon>Metamonada</taxon>
        <taxon>Carpediemonas-like organisms</taxon>
        <taxon>Kipferlia</taxon>
    </lineage>
</organism>
<dbReference type="GO" id="GO:0097730">
    <property type="term" value="C:non-motile cilium"/>
    <property type="evidence" value="ECO:0007669"/>
    <property type="project" value="TreeGrafter"/>
</dbReference>
<evidence type="ECO:0000256" key="2">
    <source>
        <dbReference type="ARBA" id="ARBA00019442"/>
    </source>
</evidence>
<comment type="subcellular location">
    <subcellularLocation>
        <location evidence="1">Cell projection</location>
        <location evidence="1">Cilium</location>
    </subcellularLocation>
</comment>
<evidence type="ECO:0000313" key="11">
    <source>
        <dbReference type="Proteomes" id="UP000265618"/>
    </source>
</evidence>
<evidence type="ECO:0000256" key="7">
    <source>
        <dbReference type="PROSITE-ProRule" id="PRU00221"/>
    </source>
</evidence>
<dbReference type="InterPro" id="IPR056152">
    <property type="entry name" value="Beta-prop_IFT122_2nd"/>
</dbReference>
<dbReference type="InterPro" id="IPR015943">
    <property type="entry name" value="WD40/YVTN_repeat-like_dom_sf"/>
</dbReference>
<comment type="caution">
    <text evidence="10">The sequence shown here is derived from an EMBL/GenBank/DDBJ whole genome shotgun (WGS) entry which is preliminary data.</text>
</comment>
<feature type="non-terminal residue" evidence="10">
    <location>
        <position position="503"/>
    </location>
</feature>
<dbReference type="InterPro" id="IPR001680">
    <property type="entry name" value="WD40_rpt"/>
</dbReference>
<evidence type="ECO:0000313" key="10">
    <source>
        <dbReference type="EMBL" id="GIQ85483.1"/>
    </source>
</evidence>
<dbReference type="OrthoDB" id="10255582at2759"/>
<reference evidence="10 11" key="1">
    <citation type="journal article" date="2018" name="PLoS ONE">
        <title>The draft genome of Kipferlia bialata reveals reductive genome evolution in fornicate parasites.</title>
        <authorList>
            <person name="Tanifuji G."/>
            <person name="Takabayashi S."/>
            <person name="Kume K."/>
            <person name="Takagi M."/>
            <person name="Nakayama T."/>
            <person name="Kamikawa R."/>
            <person name="Inagaki Y."/>
            <person name="Hashimoto T."/>
        </authorList>
    </citation>
    <scope>NUCLEOTIDE SEQUENCE [LARGE SCALE GENOMIC DNA]</scope>
    <source>
        <strain evidence="10">NY0173</strain>
    </source>
</reference>
<dbReference type="Proteomes" id="UP000265618">
    <property type="component" value="Unassembled WGS sequence"/>
</dbReference>
<dbReference type="EMBL" id="BDIP01001964">
    <property type="protein sequence ID" value="GIQ85483.1"/>
    <property type="molecule type" value="Genomic_DNA"/>
</dbReference>
<dbReference type="SUPFAM" id="SSF50978">
    <property type="entry name" value="WD40 repeat-like"/>
    <property type="match status" value="1"/>
</dbReference>
<dbReference type="GO" id="GO:1905515">
    <property type="term" value="P:non-motile cilium assembly"/>
    <property type="evidence" value="ECO:0007669"/>
    <property type="project" value="TreeGrafter"/>
</dbReference>
<feature type="domain" description="IFT122 second beta-propeller" evidence="8">
    <location>
        <begin position="361"/>
        <end position="425"/>
    </location>
</feature>
<dbReference type="PROSITE" id="PS50294">
    <property type="entry name" value="WD_REPEATS_REGION"/>
    <property type="match status" value="1"/>
</dbReference>
<evidence type="ECO:0000259" key="9">
    <source>
        <dbReference type="Pfam" id="PF23381"/>
    </source>
</evidence>
<keyword evidence="6" id="KW-0966">Cell projection</keyword>